<dbReference type="Gene3D" id="3.55.50.10">
    <property type="entry name" value="Baseplate protein-like domains"/>
    <property type="match status" value="1"/>
</dbReference>
<dbReference type="InterPro" id="IPR023399">
    <property type="entry name" value="Baseplate-like_2-layer_sand"/>
</dbReference>
<name>A0A7J0BVH4_9BACT</name>
<gene>
    <name evidence="5" type="primary">gpP</name>
    <name evidence="5" type="ORF">DSM19430T_23570</name>
</gene>
<evidence type="ECO:0000313" key="5">
    <source>
        <dbReference type="EMBL" id="GFM37673.1"/>
    </source>
</evidence>
<evidence type="ECO:0000313" key="6">
    <source>
        <dbReference type="Proteomes" id="UP000503820"/>
    </source>
</evidence>
<proteinExistence type="predicted"/>
<feature type="region of interest" description="Disordered" evidence="1">
    <location>
        <begin position="222"/>
        <end position="245"/>
    </location>
</feature>
<dbReference type="Pfam" id="PF22255">
    <property type="entry name" value="Gp44-like_2nd"/>
    <property type="match status" value="1"/>
</dbReference>
<evidence type="ECO:0000259" key="4">
    <source>
        <dbReference type="Pfam" id="PF22255"/>
    </source>
</evidence>
<dbReference type="AlphaFoldDB" id="A0A7J0BVH4"/>
<feature type="domain" description="Baseplate hub protein gp44-like N-terminal" evidence="2">
    <location>
        <begin position="7"/>
        <end position="94"/>
    </location>
</feature>
<dbReference type="Pfam" id="PF21683">
    <property type="entry name" value="GpP-like_1st"/>
    <property type="match status" value="1"/>
</dbReference>
<dbReference type="InterPro" id="IPR026276">
    <property type="entry name" value="Baseplate_GpP"/>
</dbReference>
<organism evidence="5 6">
    <name type="scientific">Desulfovibrio psychrotolerans</name>
    <dbReference type="NCBI Taxonomy" id="415242"/>
    <lineage>
        <taxon>Bacteria</taxon>
        <taxon>Pseudomonadati</taxon>
        <taxon>Thermodesulfobacteriota</taxon>
        <taxon>Desulfovibrionia</taxon>
        <taxon>Desulfovibrionales</taxon>
        <taxon>Desulfovibrionaceae</taxon>
        <taxon>Desulfovibrio</taxon>
    </lineage>
</organism>
<dbReference type="PIRSF" id="PIRSF004440">
    <property type="entry name" value="GpP"/>
    <property type="match status" value="1"/>
</dbReference>
<feature type="domain" description="Baseplate hub protein gp44/GpP-like C-terminal" evidence="3">
    <location>
        <begin position="265"/>
        <end position="343"/>
    </location>
</feature>
<dbReference type="InterPro" id="IPR053981">
    <property type="entry name" value="Gp44/GpP-like_2nd"/>
</dbReference>
<accession>A0A7J0BVH4</accession>
<protein>
    <recommendedName>
        <fullName evidence="7">Phage tail protein</fullName>
    </recommendedName>
</protein>
<dbReference type="Gene3D" id="3.30.1920.10">
    <property type="entry name" value="Baseplate protein-like domains - 2 layer sandwich fold"/>
    <property type="match status" value="1"/>
</dbReference>
<dbReference type="EMBL" id="BLVP01000009">
    <property type="protein sequence ID" value="GFM37673.1"/>
    <property type="molecule type" value="Genomic_DNA"/>
</dbReference>
<dbReference type="RefSeq" id="WP_174410313.1">
    <property type="nucleotide sequence ID" value="NZ_BLVP01000009.1"/>
</dbReference>
<dbReference type="InterPro" id="IPR053982">
    <property type="entry name" value="Gp44/GpP-like_C"/>
</dbReference>
<sequence length="362" mass="38780">MANENVVHLHVGTEIHEGWKDVSITLAIDRLSGQFDVSLTDSWIAHGQRERLKVTEGDACTVRIDGETVVTGYIDEVARDYDDASRRTSLRGRDKAGDLVDCSAPVQDWRDRTLAAIASDLCRPFGISVSARSAAASVTPFARFATNPGDTVAATLERMLRQRGLMAWSDGLGGLIIDTVTEDAPVATLQPGVNILSGQCTRSMADRYSAYTAMAHADGGADADDLEDADTITAPSGSATDPGVPRHRPLVLVAETQAGGPTLASRADHEAKTRAARAAQAVYSVPGWKNPSGALWRPRQTVTLQDDLLSLSGRWIITQVQFRQTDREGTVTELTVARAAAFAVLAEPEKATGARGWDEEDA</sequence>
<dbReference type="Proteomes" id="UP000503820">
    <property type="component" value="Unassembled WGS sequence"/>
</dbReference>
<reference evidence="5 6" key="1">
    <citation type="submission" date="2020-05" db="EMBL/GenBank/DDBJ databases">
        <title>Draft genome sequence of Desulfovibrio psychrotolerans JS1T.</title>
        <authorList>
            <person name="Ueno A."/>
            <person name="Tamazawa S."/>
            <person name="Tamamura S."/>
            <person name="Murakami T."/>
            <person name="Kiyama T."/>
            <person name="Inomata H."/>
            <person name="Amano Y."/>
            <person name="Miyakawa K."/>
            <person name="Tamaki H."/>
            <person name="Naganuma T."/>
            <person name="Kaneko K."/>
        </authorList>
    </citation>
    <scope>NUCLEOTIDE SEQUENCE [LARGE SCALE GENOMIC DNA]</scope>
    <source>
        <strain evidence="5 6">JS1</strain>
    </source>
</reference>
<dbReference type="InterPro" id="IPR049354">
    <property type="entry name" value="GpP-like_N"/>
</dbReference>
<feature type="domain" description="Baseplate hub protein gp44/GpP-like second" evidence="4">
    <location>
        <begin position="96"/>
        <end position="178"/>
    </location>
</feature>
<keyword evidence="6" id="KW-1185">Reference proteome</keyword>
<dbReference type="SUPFAM" id="SSF69279">
    <property type="entry name" value="Phage tail proteins"/>
    <property type="match status" value="2"/>
</dbReference>
<evidence type="ECO:0000259" key="3">
    <source>
        <dbReference type="Pfam" id="PF21929"/>
    </source>
</evidence>
<dbReference type="Gene3D" id="2.30.300.10">
    <property type="entry name" value="Baseplate protein-like domain - beta roll fold"/>
    <property type="match status" value="1"/>
</dbReference>
<evidence type="ECO:0000256" key="1">
    <source>
        <dbReference type="SAM" id="MobiDB-lite"/>
    </source>
</evidence>
<dbReference type="Pfam" id="PF21929">
    <property type="entry name" value="GpP_4th"/>
    <property type="match status" value="1"/>
</dbReference>
<comment type="caution">
    <text evidence="5">The sequence shown here is derived from an EMBL/GenBank/DDBJ whole genome shotgun (WGS) entry which is preliminary data.</text>
</comment>
<evidence type="ECO:0000259" key="2">
    <source>
        <dbReference type="Pfam" id="PF21683"/>
    </source>
</evidence>
<evidence type="ECO:0008006" key="7">
    <source>
        <dbReference type="Google" id="ProtNLM"/>
    </source>
</evidence>